<dbReference type="InterPro" id="IPR001494">
    <property type="entry name" value="Importin-beta_N"/>
</dbReference>
<evidence type="ECO:0000256" key="4">
    <source>
        <dbReference type="ARBA" id="ARBA00022927"/>
    </source>
</evidence>
<dbReference type="Pfam" id="PF25018">
    <property type="entry name" value="HEAT_IPO9_c"/>
    <property type="match status" value="1"/>
</dbReference>
<sequence length="1080" mass="118558">MAGVHTSGTGSVSAACPIQQGLKETLIETLTATLSPVQEVRAAAEEQVKVLEVTEEFGVYLAELTVDPQGALPIRQLSSVLLKQYVDTHWCSESEKFKLPETTDRAKGAIRDVLPGGLREPVGRVRSSVAYAVSGIAQWDWPEAWPRLFSLLVELLVSGDLNGVHGAMRVLTEFTREVTDTQMPMVAPVILPEMYKIFTMTEVYSIRTRSRAVEIFTTCAKLIAAIQDLQKGAAKALILPVVPQFTQAFIQALRIPDGPSSDCGLKREVLKALMTLVKNFPKNMAPSMQQILPVVWSLLTESASQYPPRPVWAMRAGATISDRRLAGSPPPPRPLALPTEVNFTEDVDDPVDSDGEVLGFENLVFTIFEFVHTLLETSRMKSAVRKTLPELFYYAILYMQITEDQVKAWAADPQRFVEDEDDDTFSYSVRISAQDLLLALVAEFQDESVAALVVATVRHLQEAEQARNGGREHWWKVHEACMLSLGSVKTVVMETVKSGRVQFDLHGFLTNVVLADLNLAATSPFLLGRALWVASRFIVAMTPGLLQQLLQATVSGLSASQPPAVRISAAQAVQGYCEQLKLSGSTQVLLPFLPGVLDGLVPLAAPFGPAVLALVLETLRVVCTVDPSFTASAEKKICPLTIAVFLKYSNDPVVASLSQDIFKELSRIEGCRGPLQTRLIPTLISIMQAPPDKIPAGLCTTAVDILTTVVRHTAPPLPPLLLCQAFPAVAQCVLHTDDSVVMQSGGECLRAYVSVALEQLLEWRDQQGRGGLWYVLQAVSRLLDPRGSELAAACVGRLVSSLAARAGPLLGGQLDQVLRDVLTKLQQANNLSVKQSLLMVFAHLMVSRLEPLLEFLWGVPGPAGRPALDFLMAQWVSHQHLFYGQYEGKVSTVALCRLLQHGLSTGDPRLEGIRVKGEELFSPGEGIRTRSKSTRNPERWTNIPLLVKIFKLIVNELSSVLEENSNRAAAGDCSQDLGDMWEEQEEEEEDDDADEEEGKGEGLARQLLSDLIASHKYDDDDDFEEEDEEDPDALKDPIYQIDLQVYLTDYISQLAQLPCYSAFSGHLNEAERRVLQSIGV</sequence>
<accession>A0A9D3RPT1</accession>
<gene>
    <name evidence="8" type="ORF">ANANG_G00242920</name>
</gene>
<dbReference type="InterPro" id="IPR011989">
    <property type="entry name" value="ARM-like"/>
</dbReference>
<evidence type="ECO:0000259" key="7">
    <source>
        <dbReference type="PROSITE" id="PS50166"/>
    </source>
</evidence>
<feature type="region of interest" description="Disordered" evidence="6">
    <location>
        <begin position="981"/>
        <end position="1001"/>
    </location>
</feature>
<protein>
    <recommendedName>
        <fullName evidence="7">Importin N-terminal domain-containing protein</fullName>
    </recommendedName>
</protein>
<dbReference type="Pfam" id="PF03810">
    <property type="entry name" value="IBN_N"/>
    <property type="match status" value="1"/>
</dbReference>
<keyword evidence="4" id="KW-0653">Protein transport</keyword>
<evidence type="ECO:0000256" key="6">
    <source>
        <dbReference type="SAM" id="MobiDB-lite"/>
    </source>
</evidence>
<feature type="compositionally biased region" description="Acidic residues" evidence="6">
    <location>
        <begin position="981"/>
        <end position="998"/>
    </location>
</feature>
<evidence type="ECO:0000256" key="3">
    <source>
        <dbReference type="ARBA" id="ARBA00022448"/>
    </source>
</evidence>
<dbReference type="AlphaFoldDB" id="A0A9D3RPT1"/>
<evidence type="ECO:0000313" key="8">
    <source>
        <dbReference type="EMBL" id="KAG5835347.1"/>
    </source>
</evidence>
<name>A0A9D3RPT1_ANGAN</name>
<comment type="similarity">
    <text evidence="2">Belongs to the importin beta family.</text>
</comment>
<dbReference type="GO" id="GO:0005829">
    <property type="term" value="C:cytosol"/>
    <property type="evidence" value="ECO:0007669"/>
    <property type="project" value="TreeGrafter"/>
</dbReference>
<dbReference type="InterPro" id="IPR056840">
    <property type="entry name" value="HEAT_IPO9_central"/>
</dbReference>
<evidence type="ECO:0000256" key="5">
    <source>
        <dbReference type="ARBA" id="ARBA00023242"/>
    </source>
</evidence>
<reference evidence="8" key="1">
    <citation type="submission" date="2021-01" db="EMBL/GenBank/DDBJ databases">
        <title>A chromosome-scale assembly of European eel, Anguilla anguilla.</title>
        <authorList>
            <person name="Henkel C."/>
            <person name="Jong-Raadsen S.A."/>
            <person name="Dufour S."/>
            <person name="Weltzien F.-A."/>
            <person name="Palstra A.P."/>
            <person name="Pelster B."/>
            <person name="Spaink H.P."/>
            <person name="Van Den Thillart G.E."/>
            <person name="Jansen H."/>
            <person name="Zahm M."/>
            <person name="Klopp C."/>
            <person name="Cedric C."/>
            <person name="Louis A."/>
            <person name="Berthelot C."/>
            <person name="Parey E."/>
            <person name="Roest Crollius H."/>
            <person name="Montfort J."/>
            <person name="Robinson-Rechavi M."/>
            <person name="Bucao C."/>
            <person name="Bouchez O."/>
            <person name="Gislard M."/>
            <person name="Lluch J."/>
            <person name="Milhes M."/>
            <person name="Lampietro C."/>
            <person name="Lopez Roques C."/>
            <person name="Donnadieu C."/>
            <person name="Braasch I."/>
            <person name="Desvignes T."/>
            <person name="Postlethwait J."/>
            <person name="Bobe J."/>
            <person name="Guiguen Y."/>
            <person name="Dirks R."/>
        </authorList>
    </citation>
    <scope>NUCLEOTIDE SEQUENCE</scope>
    <source>
        <strain evidence="8">Tag_6206</strain>
        <tissue evidence="8">Liver</tissue>
    </source>
</reference>
<dbReference type="InterPro" id="IPR058669">
    <property type="entry name" value="TPR_IPO7/11-like"/>
</dbReference>
<dbReference type="GO" id="GO:0031267">
    <property type="term" value="F:small GTPase binding"/>
    <property type="evidence" value="ECO:0007669"/>
    <property type="project" value="InterPro"/>
</dbReference>
<evidence type="ECO:0000313" key="9">
    <source>
        <dbReference type="Proteomes" id="UP001044222"/>
    </source>
</evidence>
<evidence type="ECO:0000256" key="1">
    <source>
        <dbReference type="ARBA" id="ARBA00004123"/>
    </source>
</evidence>
<dbReference type="GO" id="GO:0006606">
    <property type="term" value="P:protein import into nucleus"/>
    <property type="evidence" value="ECO:0007669"/>
    <property type="project" value="TreeGrafter"/>
</dbReference>
<keyword evidence="5" id="KW-0539">Nucleus</keyword>
<dbReference type="Gene3D" id="1.25.10.10">
    <property type="entry name" value="Leucine-rich Repeat Variant"/>
    <property type="match status" value="1"/>
</dbReference>
<comment type="caution">
    <text evidence="8">The sequence shown here is derived from an EMBL/GenBank/DDBJ whole genome shotgun (WGS) entry which is preliminary data.</text>
</comment>
<evidence type="ECO:0000256" key="2">
    <source>
        <dbReference type="ARBA" id="ARBA00007991"/>
    </source>
</evidence>
<proteinExistence type="inferred from homology"/>
<comment type="subcellular location">
    <subcellularLocation>
        <location evidence="1">Nucleus</location>
    </subcellularLocation>
</comment>
<dbReference type="PANTHER" id="PTHR10997">
    <property type="entry name" value="IMPORTIN-7, 8, 11"/>
    <property type="match status" value="1"/>
</dbReference>
<dbReference type="PANTHER" id="PTHR10997:SF9">
    <property type="entry name" value="IMPORTIN-9"/>
    <property type="match status" value="1"/>
</dbReference>
<dbReference type="EMBL" id="JAFIRN010000014">
    <property type="protein sequence ID" value="KAG5835347.1"/>
    <property type="molecule type" value="Genomic_DNA"/>
</dbReference>
<feature type="domain" description="Importin N-terminal" evidence="7">
    <location>
        <begin position="44"/>
        <end position="114"/>
    </location>
</feature>
<dbReference type="SUPFAM" id="SSF48371">
    <property type="entry name" value="ARM repeat"/>
    <property type="match status" value="1"/>
</dbReference>
<dbReference type="Pfam" id="PF25758">
    <property type="entry name" value="TPR_IPO11"/>
    <property type="match status" value="1"/>
</dbReference>
<dbReference type="Proteomes" id="UP001044222">
    <property type="component" value="Chromosome 14"/>
</dbReference>
<keyword evidence="9" id="KW-1185">Reference proteome</keyword>
<keyword evidence="3" id="KW-0813">Transport</keyword>
<dbReference type="InterPro" id="IPR016024">
    <property type="entry name" value="ARM-type_fold"/>
</dbReference>
<dbReference type="GO" id="GO:0005635">
    <property type="term" value="C:nuclear envelope"/>
    <property type="evidence" value="ECO:0007669"/>
    <property type="project" value="TreeGrafter"/>
</dbReference>
<dbReference type="PROSITE" id="PS50166">
    <property type="entry name" value="IMPORTIN_B_NT"/>
    <property type="match status" value="1"/>
</dbReference>
<dbReference type="SMART" id="SM00913">
    <property type="entry name" value="IBN_N"/>
    <property type="match status" value="1"/>
</dbReference>
<organism evidence="8 9">
    <name type="scientific">Anguilla anguilla</name>
    <name type="common">European freshwater eel</name>
    <name type="synonym">Muraena anguilla</name>
    <dbReference type="NCBI Taxonomy" id="7936"/>
    <lineage>
        <taxon>Eukaryota</taxon>
        <taxon>Metazoa</taxon>
        <taxon>Chordata</taxon>
        <taxon>Craniata</taxon>
        <taxon>Vertebrata</taxon>
        <taxon>Euteleostomi</taxon>
        <taxon>Actinopterygii</taxon>
        <taxon>Neopterygii</taxon>
        <taxon>Teleostei</taxon>
        <taxon>Anguilliformes</taxon>
        <taxon>Anguillidae</taxon>
        <taxon>Anguilla</taxon>
    </lineage>
</organism>